<sequence length="184" mass="20383">MKSTVDRVSKGAPRAKVSQSIAITAIMAIASGATAQPSGDPNLRRHWSSAFDVVLPKGVSSDDLKGRCWTQAALDSYVTEGRLWIEEIYGLPYGYVENHCLREQLSKTNVALNASYRTLLRSLGPADRRRVVASERRWIVRRNDACNVSDGISYVMLGSFVCLMNMTSDRLAWLATWKVDRSAG</sequence>
<dbReference type="Pfam" id="PF07007">
    <property type="entry name" value="LprI"/>
    <property type="match status" value="1"/>
</dbReference>
<evidence type="ECO:0000259" key="1">
    <source>
        <dbReference type="Pfam" id="PF07007"/>
    </source>
</evidence>
<dbReference type="Gene3D" id="1.20.1270.180">
    <property type="match status" value="1"/>
</dbReference>
<dbReference type="RefSeq" id="WP_187502262.1">
    <property type="nucleotide sequence ID" value="NZ_CP162536.1"/>
</dbReference>
<comment type="caution">
    <text evidence="2">The sequence shown here is derived from an EMBL/GenBank/DDBJ whole genome shotgun (WGS) entry which is preliminary data.</text>
</comment>
<proteinExistence type="predicted"/>
<accession>A0ABR7AJ38</accession>
<keyword evidence="3" id="KW-1185">Reference proteome</keyword>
<feature type="domain" description="Lysozyme inhibitor LprI-like N-terminal" evidence="1">
    <location>
        <begin position="98"/>
        <end position="174"/>
    </location>
</feature>
<dbReference type="Proteomes" id="UP000597613">
    <property type="component" value="Unassembled WGS sequence"/>
</dbReference>
<gene>
    <name evidence="2" type="ORF">H8S47_02050</name>
</gene>
<organism evidence="2 3">
    <name type="scientific">Sphingomonas albertensis</name>
    <dbReference type="NCBI Taxonomy" id="2762591"/>
    <lineage>
        <taxon>Bacteria</taxon>
        <taxon>Pseudomonadati</taxon>
        <taxon>Pseudomonadota</taxon>
        <taxon>Alphaproteobacteria</taxon>
        <taxon>Sphingomonadales</taxon>
        <taxon>Sphingomonadaceae</taxon>
        <taxon>Sphingomonas</taxon>
    </lineage>
</organism>
<protein>
    <submittedName>
        <fullName evidence="2">DUF1311 domain-containing protein</fullName>
    </submittedName>
</protein>
<evidence type="ECO:0000313" key="3">
    <source>
        <dbReference type="Proteomes" id="UP000597613"/>
    </source>
</evidence>
<name>A0ABR7AJ38_9SPHN</name>
<evidence type="ECO:0000313" key="2">
    <source>
        <dbReference type="EMBL" id="MBC3940468.1"/>
    </source>
</evidence>
<dbReference type="EMBL" id="JACONT010000002">
    <property type="protein sequence ID" value="MBC3940468.1"/>
    <property type="molecule type" value="Genomic_DNA"/>
</dbReference>
<reference evidence="2 3" key="1">
    <citation type="submission" date="2020-08" db="EMBL/GenBank/DDBJ databases">
        <title>Putative novel bacterial strains isolated from necrotic wheat leaf tissues caused by Xanthomonas translucens.</title>
        <authorList>
            <person name="Tambong J.T."/>
        </authorList>
    </citation>
    <scope>NUCLEOTIDE SEQUENCE [LARGE SCALE GENOMIC DNA]</scope>
    <source>
        <strain evidence="3">DOAB 1063</strain>
    </source>
</reference>
<dbReference type="InterPro" id="IPR009739">
    <property type="entry name" value="LprI-like_N"/>
</dbReference>